<accession>A0A6D2JWD3</accession>
<name>A0A6D2JWD3_9BRAS</name>
<proteinExistence type="predicted"/>
<comment type="caution">
    <text evidence="1">The sequence shown here is derived from an EMBL/GenBank/DDBJ whole genome shotgun (WGS) entry which is preliminary data.</text>
</comment>
<keyword evidence="2" id="KW-1185">Reference proteome</keyword>
<dbReference type="Proteomes" id="UP000467841">
    <property type="component" value="Unassembled WGS sequence"/>
</dbReference>
<evidence type="ECO:0000313" key="2">
    <source>
        <dbReference type="Proteomes" id="UP000467841"/>
    </source>
</evidence>
<dbReference type="EMBL" id="CACVBM020001385">
    <property type="protein sequence ID" value="CAA7048459.1"/>
    <property type="molecule type" value="Genomic_DNA"/>
</dbReference>
<sequence>MPDFTHVIFYSLTCWRNLREHLGRSGANFLDLASWDLLDFPQTQRALPRVLTVPGIVSELEGGAVDGSSDVNSSSGSHERKIIVANIIFTSETTCEPNYAPCRMHIV</sequence>
<protein>
    <submittedName>
        <fullName evidence="1">Uncharacterized protein</fullName>
    </submittedName>
</protein>
<gene>
    <name evidence="1" type="ORF">MERR_LOCUS35694</name>
</gene>
<dbReference type="AlphaFoldDB" id="A0A6D2JWD3"/>
<evidence type="ECO:0000313" key="1">
    <source>
        <dbReference type="EMBL" id="CAA7048459.1"/>
    </source>
</evidence>
<organism evidence="1 2">
    <name type="scientific">Microthlaspi erraticum</name>
    <dbReference type="NCBI Taxonomy" id="1685480"/>
    <lineage>
        <taxon>Eukaryota</taxon>
        <taxon>Viridiplantae</taxon>
        <taxon>Streptophyta</taxon>
        <taxon>Embryophyta</taxon>
        <taxon>Tracheophyta</taxon>
        <taxon>Spermatophyta</taxon>
        <taxon>Magnoliopsida</taxon>
        <taxon>eudicotyledons</taxon>
        <taxon>Gunneridae</taxon>
        <taxon>Pentapetalae</taxon>
        <taxon>rosids</taxon>
        <taxon>malvids</taxon>
        <taxon>Brassicales</taxon>
        <taxon>Brassicaceae</taxon>
        <taxon>Coluteocarpeae</taxon>
        <taxon>Microthlaspi</taxon>
    </lineage>
</organism>
<reference evidence="1" key="1">
    <citation type="submission" date="2020-01" db="EMBL/GenBank/DDBJ databases">
        <authorList>
            <person name="Mishra B."/>
        </authorList>
    </citation>
    <scope>NUCLEOTIDE SEQUENCE [LARGE SCALE GENOMIC DNA]</scope>
</reference>